<feature type="transmembrane region" description="Helical" evidence="5">
    <location>
        <begin position="182"/>
        <end position="203"/>
    </location>
</feature>
<dbReference type="AlphaFoldDB" id="A0AAD1UE71"/>
<feature type="transmembrane region" description="Helical" evidence="5">
    <location>
        <begin position="153"/>
        <end position="170"/>
    </location>
</feature>
<evidence type="ECO:0000259" key="6">
    <source>
        <dbReference type="Pfam" id="PF01490"/>
    </source>
</evidence>
<keyword evidence="4 5" id="KW-0472">Membrane</keyword>
<gene>
    <name evidence="7" type="ORF">ECRASSUSDP1_LOCUS8916</name>
</gene>
<comment type="subcellular location">
    <subcellularLocation>
        <location evidence="1">Membrane</location>
        <topology evidence="1">Multi-pass membrane protein</topology>
    </subcellularLocation>
</comment>
<sequence length="472" mass="53450">MSFQIESSVQSNYSFLQISVNPFDGNNRDNPKPGKSNVYICALNTINTVLGGGILTLPYTMLQCGVIFGTTAFIISLLMGIICIKLLLELKEITGHSCYASIAYECMGRKGLIVINILIAILCLGVPLMFIVVFADAATPLVEDLLFENYSRTREIVVVCNAIILLWFCFNKEVHNLRIASYTSIICVGLFFYVIVHILIYHWEELDNKIFDHIDNRKDGYTLTIPNIILAFGFHPCFFPLYNSLKPELKNSKSGMKFTSMAFVFTFVVYISICCFSLIIFGDSLKSDILKNISESDYEYRRFILFVYLIISLMHMPMVFFSGKEAFLNLCIELKYGKISQYCEKVKSDSALKTALTTMEYKSKSFVKEMDNLEYYILTSVVYITTFSIAFIVTDLGQIVAFLGTSTCFVLCFPIPAIFYLLLTKPPTSPRHAPSQTSCNKSLFLKYTSWAILAVSTLFMADLAYEVVQILR</sequence>
<dbReference type="Proteomes" id="UP001295684">
    <property type="component" value="Unassembled WGS sequence"/>
</dbReference>
<dbReference type="InterPro" id="IPR013057">
    <property type="entry name" value="AA_transpt_TM"/>
</dbReference>
<evidence type="ECO:0000313" key="7">
    <source>
        <dbReference type="EMBL" id="CAI2367628.1"/>
    </source>
</evidence>
<feature type="transmembrane region" description="Helical" evidence="5">
    <location>
        <begin position="38"/>
        <end position="60"/>
    </location>
</feature>
<protein>
    <recommendedName>
        <fullName evidence="6">Amino acid transporter transmembrane domain-containing protein</fullName>
    </recommendedName>
</protein>
<keyword evidence="2 5" id="KW-0812">Transmembrane</keyword>
<accession>A0AAD1UE71</accession>
<evidence type="ECO:0000313" key="8">
    <source>
        <dbReference type="Proteomes" id="UP001295684"/>
    </source>
</evidence>
<feature type="transmembrane region" description="Helical" evidence="5">
    <location>
        <begin position="302"/>
        <end position="321"/>
    </location>
</feature>
<feature type="transmembrane region" description="Helical" evidence="5">
    <location>
        <begin position="223"/>
        <end position="242"/>
    </location>
</feature>
<feature type="transmembrane region" description="Helical" evidence="5">
    <location>
        <begin position="111"/>
        <end position="133"/>
    </location>
</feature>
<dbReference type="EMBL" id="CAMPGE010008743">
    <property type="protein sequence ID" value="CAI2367628.1"/>
    <property type="molecule type" value="Genomic_DNA"/>
</dbReference>
<evidence type="ECO:0000256" key="1">
    <source>
        <dbReference type="ARBA" id="ARBA00004141"/>
    </source>
</evidence>
<dbReference type="Pfam" id="PF01490">
    <property type="entry name" value="Aa_trans"/>
    <property type="match status" value="1"/>
</dbReference>
<dbReference type="GO" id="GO:0015179">
    <property type="term" value="F:L-amino acid transmembrane transporter activity"/>
    <property type="evidence" value="ECO:0007669"/>
    <property type="project" value="TreeGrafter"/>
</dbReference>
<reference evidence="7" key="1">
    <citation type="submission" date="2023-07" db="EMBL/GenBank/DDBJ databases">
        <authorList>
            <consortium name="AG Swart"/>
            <person name="Singh M."/>
            <person name="Singh A."/>
            <person name="Seah K."/>
            <person name="Emmerich C."/>
        </authorList>
    </citation>
    <scope>NUCLEOTIDE SEQUENCE</scope>
    <source>
        <strain evidence="7">DP1</strain>
    </source>
</reference>
<feature type="transmembrane region" description="Helical" evidence="5">
    <location>
        <begin position="373"/>
        <end position="393"/>
    </location>
</feature>
<feature type="transmembrane region" description="Helical" evidence="5">
    <location>
        <begin position="66"/>
        <end position="90"/>
    </location>
</feature>
<feature type="transmembrane region" description="Helical" evidence="5">
    <location>
        <begin position="399"/>
        <end position="423"/>
    </location>
</feature>
<dbReference type="PANTHER" id="PTHR22950">
    <property type="entry name" value="AMINO ACID TRANSPORTER"/>
    <property type="match status" value="1"/>
</dbReference>
<keyword evidence="3 5" id="KW-1133">Transmembrane helix</keyword>
<evidence type="ECO:0000256" key="3">
    <source>
        <dbReference type="ARBA" id="ARBA00022989"/>
    </source>
</evidence>
<evidence type="ECO:0000256" key="2">
    <source>
        <dbReference type="ARBA" id="ARBA00022692"/>
    </source>
</evidence>
<feature type="transmembrane region" description="Helical" evidence="5">
    <location>
        <begin position="262"/>
        <end position="282"/>
    </location>
</feature>
<feature type="transmembrane region" description="Helical" evidence="5">
    <location>
        <begin position="444"/>
        <end position="465"/>
    </location>
</feature>
<name>A0AAD1UE71_EUPCR</name>
<dbReference type="GO" id="GO:0016020">
    <property type="term" value="C:membrane"/>
    <property type="evidence" value="ECO:0007669"/>
    <property type="project" value="UniProtKB-SubCell"/>
</dbReference>
<proteinExistence type="predicted"/>
<feature type="domain" description="Amino acid transporter transmembrane" evidence="6">
    <location>
        <begin position="35"/>
        <end position="458"/>
    </location>
</feature>
<evidence type="ECO:0000256" key="5">
    <source>
        <dbReference type="SAM" id="Phobius"/>
    </source>
</evidence>
<keyword evidence="8" id="KW-1185">Reference proteome</keyword>
<dbReference type="PANTHER" id="PTHR22950:SF671">
    <property type="entry name" value="CHROMOSOME UNDETERMINED SCAFFOLD_75, WHOLE GENOME SHOTGUN SEQUENCE"/>
    <property type="match status" value="1"/>
</dbReference>
<evidence type="ECO:0000256" key="4">
    <source>
        <dbReference type="ARBA" id="ARBA00023136"/>
    </source>
</evidence>
<organism evidence="7 8">
    <name type="scientific">Euplotes crassus</name>
    <dbReference type="NCBI Taxonomy" id="5936"/>
    <lineage>
        <taxon>Eukaryota</taxon>
        <taxon>Sar</taxon>
        <taxon>Alveolata</taxon>
        <taxon>Ciliophora</taxon>
        <taxon>Intramacronucleata</taxon>
        <taxon>Spirotrichea</taxon>
        <taxon>Hypotrichia</taxon>
        <taxon>Euplotida</taxon>
        <taxon>Euplotidae</taxon>
        <taxon>Moneuplotes</taxon>
    </lineage>
</organism>
<comment type="caution">
    <text evidence="7">The sequence shown here is derived from an EMBL/GenBank/DDBJ whole genome shotgun (WGS) entry which is preliminary data.</text>
</comment>